<feature type="non-terminal residue" evidence="10">
    <location>
        <position position="1"/>
    </location>
</feature>
<dbReference type="InterPro" id="IPR004827">
    <property type="entry name" value="bZIP"/>
</dbReference>
<evidence type="ECO:0000256" key="7">
    <source>
        <dbReference type="SAM" id="Coils"/>
    </source>
</evidence>
<name>E7D1Y0_LATHE</name>
<keyword evidence="3" id="KW-0238">DNA-binding</keyword>
<dbReference type="PANTHER" id="PTHR46542:SF1">
    <property type="entry name" value="X-BOX BINDING PROTEIN 1"/>
    <property type="match status" value="1"/>
</dbReference>
<feature type="non-terminal residue" evidence="10">
    <location>
        <position position="290"/>
    </location>
</feature>
<proteinExistence type="evidence at transcript level"/>
<reference evidence="10" key="1">
    <citation type="submission" date="2010-07" db="EMBL/GenBank/DDBJ databases">
        <title>Identification of Proteins Involved in Black Widow Spider Wrapping Silk Fibers.</title>
        <authorList>
            <person name="Nguyen A."/>
            <person name="Verduzco A."/>
            <person name="Vierra C."/>
        </authorList>
    </citation>
    <scope>NUCLEOTIDE SEQUENCE</scope>
</reference>
<dbReference type="InterPro" id="IPR046347">
    <property type="entry name" value="bZIP_sf"/>
</dbReference>
<evidence type="ECO:0000256" key="6">
    <source>
        <dbReference type="ARBA" id="ARBA00040165"/>
    </source>
</evidence>
<accession>E7D1Y0</accession>
<feature type="region of interest" description="Disordered" evidence="8">
    <location>
        <begin position="76"/>
        <end position="96"/>
    </location>
</feature>
<dbReference type="PROSITE" id="PS50217">
    <property type="entry name" value="BZIP"/>
    <property type="match status" value="1"/>
</dbReference>
<feature type="domain" description="BZIP" evidence="9">
    <location>
        <begin position="103"/>
        <end position="166"/>
    </location>
</feature>
<evidence type="ECO:0000256" key="4">
    <source>
        <dbReference type="ARBA" id="ARBA00023163"/>
    </source>
</evidence>
<keyword evidence="5" id="KW-0539">Nucleus</keyword>
<dbReference type="SMART" id="SM00338">
    <property type="entry name" value="BRLZ"/>
    <property type="match status" value="1"/>
</dbReference>
<dbReference type="PROSITE" id="PS00036">
    <property type="entry name" value="BZIP_BASIC"/>
    <property type="match status" value="1"/>
</dbReference>
<keyword evidence="2" id="KW-0805">Transcription regulation</keyword>
<dbReference type="GO" id="GO:0000977">
    <property type="term" value="F:RNA polymerase II transcription regulatory region sequence-specific DNA binding"/>
    <property type="evidence" value="ECO:0007669"/>
    <property type="project" value="TreeGrafter"/>
</dbReference>
<dbReference type="EMBL" id="HQ006084">
    <property type="protein sequence ID" value="ADV40374.1"/>
    <property type="molecule type" value="mRNA"/>
</dbReference>
<feature type="compositionally biased region" description="Polar residues" evidence="8">
    <location>
        <begin position="76"/>
        <end position="89"/>
    </location>
</feature>
<evidence type="ECO:0000259" key="9">
    <source>
        <dbReference type="PROSITE" id="PS50217"/>
    </source>
</evidence>
<dbReference type="InterPro" id="IPR052470">
    <property type="entry name" value="ER_Stress-Reg_TF"/>
</dbReference>
<evidence type="ECO:0000256" key="3">
    <source>
        <dbReference type="ARBA" id="ARBA00023125"/>
    </source>
</evidence>
<dbReference type="GO" id="GO:0005634">
    <property type="term" value="C:nucleus"/>
    <property type="evidence" value="ECO:0007669"/>
    <property type="project" value="TreeGrafter"/>
</dbReference>
<dbReference type="CDD" id="cd14691">
    <property type="entry name" value="bZIP_XBP1"/>
    <property type="match status" value="1"/>
</dbReference>
<dbReference type="GO" id="GO:0000981">
    <property type="term" value="F:DNA-binding transcription factor activity, RNA polymerase II-specific"/>
    <property type="evidence" value="ECO:0007669"/>
    <property type="project" value="TreeGrafter"/>
</dbReference>
<evidence type="ECO:0000256" key="5">
    <source>
        <dbReference type="ARBA" id="ARBA00023242"/>
    </source>
</evidence>
<keyword evidence="1" id="KW-0832">Ubl conjugation</keyword>
<evidence type="ECO:0000256" key="2">
    <source>
        <dbReference type="ARBA" id="ARBA00023015"/>
    </source>
</evidence>
<sequence>GTRGDFGQFLSIILCSRVISCFKSTKMPQLKKLSQNNILPKMNLKLNQSFSCGNESVYSPSYLALLIEEEKYQHLTSEPESDVSDSVQNRPRKRQRLDHLSQEEKIMRRKLKNRVAAQTARDRKKAKMQELEDQVSFLLAEKRLLLLKSVENMKRIQILEQENTELKIRLGLTNTLESDQKDKVKCEIEDEPSRVSVESRSVEQASLINVTQLKGQDLQILSLWMMRFVYLPAITRLLTFWIYYGSVGKILWNVTSMTPAVTMTTQEKNSSHTALKWWGPHQKAWNPTKN</sequence>
<organism evidence="10">
    <name type="scientific">Latrodectus hesperus</name>
    <name type="common">Western black widow spider</name>
    <dbReference type="NCBI Taxonomy" id="256737"/>
    <lineage>
        <taxon>Eukaryota</taxon>
        <taxon>Metazoa</taxon>
        <taxon>Ecdysozoa</taxon>
        <taxon>Arthropoda</taxon>
        <taxon>Chelicerata</taxon>
        <taxon>Arachnida</taxon>
        <taxon>Araneae</taxon>
        <taxon>Araneomorphae</taxon>
        <taxon>Entelegynae</taxon>
        <taxon>Araneoidea</taxon>
        <taxon>Theridiidae</taxon>
        <taxon>Latrodectus</taxon>
    </lineage>
</organism>
<evidence type="ECO:0000256" key="8">
    <source>
        <dbReference type="SAM" id="MobiDB-lite"/>
    </source>
</evidence>
<dbReference type="PANTHER" id="PTHR46542">
    <property type="entry name" value="X-BOX BINDING PROTEIN 1"/>
    <property type="match status" value="1"/>
</dbReference>
<feature type="coiled-coil region" evidence="7">
    <location>
        <begin position="114"/>
        <end position="148"/>
    </location>
</feature>
<dbReference type="AlphaFoldDB" id="E7D1Y0"/>
<evidence type="ECO:0000256" key="1">
    <source>
        <dbReference type="ARBA" id="ARBA00022843"/>
    </source>
</evidence>
<dbReference type="SUPFAM" id="SSF57959">
    <property type="entry name" value="Leucine zipper domain"/>
    <property type="match status" value="1"/>
</dbReference>
<evidence type="ECO:0000313" key="10">
    <source>
        <dbReference type="EMBL" id="ADV40374.1"/>
    </source>
</evidence>
<dbReference type="Gene3D" id="1.20.5.170">
    <property type="match status" value="1"/>
</dbReference>
<keyword evidence="4" id="KW-0804">Transcription</keyword>
<protein>
    <recommendedName>
        <fullName evidence="6">X-box-binding protein 1</fullName>
    </recommendedName>
</protein>
<dbReference type="Pfam" id="PF07716">
    <property type="entry name" value="bZIP_2"/>
    <property type="match status" value="1"/>
</dbReference>
<keyword evidence="7" id="KW-0175">Coiled coil</keyword>